<reference evidence="2" key="1">
    <citation type="submission" date="2014-11" db="EMBL/GenBank/DDBJ databases">
        <authorList>
            <person name="Amaro Gonzalez C."/>
        </authorList>
    </citation>
    <scope>NUCLEOTIDE SEQUENCE</scope>
</reference>
<proteinExistence type="predicted"/>
<protein>
    <submittedName>
        <fullName evidence="2">Uncharacterized protein</fullName>
    </submittedName>
</protein>
<reference evidence="2" key="2">
    <citation type="journal article" date="2015" name="Fish Shellfish Immunol.">
        <title>Early steps in the European eel (Anguilla anguilla)-Vibrio vulnificus interaction in the gills: Role of the RtxA13 toxin.</title>
        <authorList>
            <person name="Callol A."/>
            <person name="Pajuelo D."/>
            <person name="Ebbesson L."/>
            <person name="Teles M."/>
            <person name="MacKenzie S."/>
            <person name="Amaro C."/>
        </authorList>
    </citation>
    <scope>NUCLEOTIDE SEQUENCE</scope>
</reference>
<name>A0A0E9RLR9_ANGAN</name>
<evidence type="ECO:0000256" key="1">
    <source>
        <dbReference type="SAM" id="MobiDB-lite"/>
    </source>
</evidence>
<dbReference type="AlphaFoldDB" id="A0A0E9RLR9"/>
<organism evidence="2">
    <name type="scientific">Anguilla anguilla</name>
    <name type="common">European freshwater eel</name>
    <name type="synonym">Muraena anguilla</name>
    <dbReference type="NCBI Taxonomy" id="7936"/>
    <lineage>
        <taxon>Eukaryota</taxon>
        <taxon>Metazoa</taxon>
        <taxon>Chordata</taxon>
        <taxon>Craniata</taxon>
        <taxon>Vertebrata</taxon>
        <taxon>Euteleostomi</taxon>
        <taxon>Actinopterygii</taxon>
        <taxon>Neopterygii</taxon>
        <taxon>Teleostei</taxon>
        <taxon>Anguilliformes</taxon>
        <taxon>Anguillidae</taxon>
        <taxon>Anguilla</taxon>
    </lineage>
</organism>
<evidence type="ECO:0000313" key="2">
    <source>
        <dbReference type="EMBL" id="JAH30101.1"/>
    </source>
</evidence>
<dbReference type="EMBL" id="GBXM01078476">
    <property type="protein sequence ID" value="JAH30101.1"/>
    <property type="molecule type" value="Transcribed_RNA"/>
</dbReference>
<feature type="region of interest" description="Disordered" evidence="1">
    <location>
        <begin position="22"/>
        <end position="41"/>
    </location>
</feature>
<accession>A0A0E9RLR9</accession>
<sequence length="41" mass="4972">MYFYTKQFNIYKLQQEEGSRDCSPVMSLKNHRESYSTEMSN</sequence>